<evidence type="ECO:0000313" key="3">
    <source>
        <dbReference type="Proteomes" id="UP001211907"/>
    </source>
</evidence>
<organism evidence="2 3">
    <name type="scientific">Physocladia obscura</name>
    <dbReference type="NCBI Taxonomy" id="109957"/>
    <lineage>
        <taxon>Eukaryota</taxon>
        <taxon>Fungi</taxon>
        <taxon>Fungi incertae sedis</taxon>
        <taxon>Chytridiomycota</taxon>
        <taxon>Chytridiomycota incertae sedis</taxon>
        <taxon>Chytridiomycetes</taxon>
        <taxon>Chytridiales</taxon>
        <taxon>Chytriomycetaceae</taxon>
        <taxon>Physocladia</taxon>
    </lineage>
</organism>
<accession>A0AAD5XJ73</accession>
<dbReference type="Proteomes" id="UP001211907">
    <property type="component" value="Unassembled WGS sequence"/>
</dbReference>
<comment type="caution">
    <text evidence="2">The sequence shown here is derived from an EMBL/GenBank/DDBJ whole genome shotgun (WGS) entry which is preliminary data.</text>
</comment>
<dbReference type="AlphaFoldDB" id="A0AAD5XJ73"/>
<feature type="compositionally biased region" description="Acidic residues" evidence="1">
    <location>
        <begin position="40"/>
        <end position="49"/>
    </location>
</feature>
<feature type="region of interest" description="Disordered" evidence="1">
    <location>
        <begin position="1"/>
        <end position="76"/>
    </location>
</feature>
<proteinExistence type="predicted"/>
<sequence>MANERKSGLSVHSLIDQENEDAMDHESSNTSQISEHMEKDGDEDTEDDSSTVVAKDDEWRRRSPLDGTMLSPITEGNSGNIISSSVGFGVVLPPLSSIINGGAGVTTFPKSDCEVELREKRVAVILRLKDLVRIEMHARRLQN</sequence>
<gene>
    <name evidence="2" type="ORF">HK100_003946</name>
</gene>
<dbReference type="EMBL" id="JADGJH010000202">
    <property type="protein sequence ID" value="KAJ3133957.1"/>
    <property type="molecule type" value="Genomic_DNA"/>
</dbReference>
<protein>
    <submittedName>
        <fullName evidence="2">Uncharacterized protein</fullName>
    </submittedName>
</protein>
<feature type="compositionally biased region" description="Basic and acidic residues" evidence="1">
    <location>
        <begin position="54"/>
        <end position="64"/>
    </location>
</feature>
<evidence type="ECO:0000313" key="2">
    <source>
        <dbReference type="EMBL" id="KAJ3133957.1"/>
    </source>
</evidence>
<evidence type="ECO:0000256" key="1">
    <source>
        <dbReference type="SAM" id="MobiDB-lite"/>
    </source>
</evidence>
<reference evidence="2" key="1">
    <citation type="submission" date="2020-05" db="EMBL/GenBank/DDBJ databases">
        <title>Phylogenomic resolution of chytrid fungi.</title>
        <authorList>
            <person name="Stajich J.E."/>
            <person name="Amses K."/>
            <person name="Simmons R."/>
            <person name="Seto K."/>
            <person name="Myers J."/>
            <person name="Bonds A."/>
            <person name="Quandt C.A."/>
            <person name="Barry K."/>
            <person name="Liu P."/>
            <person name="Grigoriev I."/>
            <person name="Longcore J.E."/>
            <person name="James T.Y."/>
        </authorList>
    </citation>
    <scope>NUCLEOTIDE SEQUENCE</scope>
    <source>
        <strain evidence="2">JEL0513</strain>
    </source>
</reference>
<keyword evidence="3" id="KW-1185">Reference proteome</keyword>
<name>A0AAD5XJ73_9FUNG</name>